<proteinExistence type="predicted"/>
<dbReference type="EMBL" id="KK107151">
    <property type="protein sequence ID" value="EZA57304.1"/>
    <property type="molecule type" value="Genomic_DNA"/>
</dbReference>
<sequence length="20" mass="2526">MQMPMLLLRLWPMLWLKPVE</sequence>
<evidence type="ECO:0000313" key="2">
    <source>
        <dbReference type="Proteomes" id="UP000053097"/>
    </source>
</evidence>
<gene>
    <name evidence="1" type="ORF">X777_02555</name>
</gene>
<evidence type="ECO:0000313" key="1">
    <source>
        <dbReference type="EMBL" id="EZA57304.1"/>
    </source>
</evidence>
<dbReference type="Proteomes" id="UP000053097">
    <property type="component" value="Unassembled WGS sequence"/>
</dbReference>
<dbReference type="AlphaFoldDB" id="A0A026WQB4"/>
<keyword evidence="2" id="KW-1185">Reference proteome</keyword>
<name>A0A026WQB4_OOCBI</name>
<protein>
    <submittedName>
        <fullName evidence="1">Uncharacterized protein</fullName>
    </submittedName>
</protein>
<organism evidence="1 2">
    <name type="scientific">Ooceraea biroi</name>
    <name type="common">Clonal raider ant</name>
    <name type="synonym">Cerapachys biroi</name>
    <dbReference type="NCBI Taxonomy" id="2015173"/>
    <lineage>
        <taxon>Eukaryota</taxon>
        <taxon>Metazoa</taxon>
        <taxon>Ecdysozoa</taxon>
        <taxon>Arthropoda</taxon>
        <taxon>Hexapoda</taxon>
        <taxon>Insecta</taxon>
        <taxon>Pterygota</taxon>
        <taxon>Neoptera</taxon>
        <taxon>Endopterygota</taxon>
        <taxon>Hymenoptera</taxon>
        <taxon>Apocrita</taxon>
        <taxon>Aculeata</taxon>
        <taxon>Formicoidea</taxon>
        <taxon>Formicidae</taxon>
        <taxon>Dorylinae</taxon>
        <taxon>Ooceraea</taxon>
    </lineage>
</organism>
<accession>A0A026WQB4</accession>
<reference evidence="1 2" key="1">
    <citation type="journal article" date="2014" name="Curr. Biol.">
        <title>The genome of the clonal raider ant Cerapachys biroi.</title>
        <authorList>
            <person name="Oxley P.R."/>
            <person name="Ji L."/>
            <person name="Fetter-Pruneda I."/>
            <person name="McKenzie S.K."/>
            <person name="Li C."/>
            <person name="Hu H."/>
            <person name="Zhang G."/>
            <person name="Kronauer D.J."/>
        </authorList>
    </citation>
    <scope>NUCLEOTIDE SEQUENCE [LARGE SCALE GENOMIC DNA]</scope>
</reference>